<dbReference type="PANTHER" id="PTHR33545">
    <property type="entry name" value="UPF0750 MEMBRANE PROTEIN YITT-RELATED"/>
    <property type="match status" value="1"/>
</dbReference>
<evidence type="ECO:0000256" key="1">
    <source>
        <dbReference type="ARBA" id="ARBA00004651"/>
    </source>
</evidence>
<feature type="domain" description="DUF2179" evidence="7">
    <location>
        <begin position="218"/>
        <end position="272"/>
    </location>
</feature>
<keyword evidence="5 6" id="KW-0472">Membrane</keyword>
<dbReference type="PANTHER" id="PTHR33545:SF5">
    <property type="entry name" value="UPF0750 MEMBRANE PROTEIN YITT"/>
    <property type="match status" value="1"/>
</dbReference>
<organism evidence="8 9">
    <name type="scientific">Qingrenia yutianensis</name>
    <dbReference type="NCBI Taxonomy" id="2763676"/>
    <lineage>
        <taxon>Bacteria</taxon>
        <taxon>Bacillati</taxon>
        <taxon>Bacillota</taxon>
        <taxon>Clostridia</taxon>
        <taxon>Eubacteriales</taxon>
        <taxon>Oscillospiraceae</taxon>
        <taxon>Qingrenia</taxon>
    </lineage>
</organism>
<keyword evidence="9" id="KW-1185">Reference proteome</keyword>
<dbReference type="Pfam" id="PF10035">
    <property type="entry name" value="DUF2179"/>
    <property type="match status" value="1"/>
</dbReference>
<comment type="subcellular location">
    <subcellularLocation>
        <location evidence="1">Cell membrane</location>
        <topology evidence="1">Multi-pass membrane protein</topology>
    </subcellularLocation>
</comment>
<dbReference type="InterPro" id="IPR051461">
    <property type="entry name" value="UPF0750_membrane"/>
</dbReference>
<dbReference type="Gene3D" id="3.30.70.120">
    <property type="match status" value="1"/>
</dbReference>
<evidence type="ECO:0000256" key="3">
    <source>
        <dbReference type="ARBA" id="ARBA00022692"/>
    </source>
</evidence>
<dbReference type="InterPro" id="IPR003740">
    <property type="entry name" value="YitT"/>
</dbReference>
<dbReference type="EMBL" id="JACRTE010000006">
    <property type="protein sequence ID" value="MBC8596626.1"/>
    <property type="molecule type" value="Genomic_DNA"/>
</dbReference>
<evidence type="ECO:0000313" key="9">
    <source>
        <dbReference type="Proteomes" id="UP000647416"/>
    </source>
</evidence>
<dbReference type="RefSeq" id="WP_262432067.1">
    <property type="nucleotide sequence ID" value="NZ_JACRTE010000006.1"/>
</dbReference>
<dbReference type="InterPro" id="IPR019264">
    <property type="entry name" value="DUF2179"/>
</dbReference>
<proteinExistence type="predicted"/>
<evidence type="ECO:0000256" key="5">
    <source>
        <dbReference type="ARBA" id="ARBA00023136"/>
    </source>
</evidence>
<evidence type="ECO:0000259" key="7">
    <source>
        <dbReference type="Pfam" id="PF10035"/>
    </source>
</evidence>
<dbReference type="PIRSF" id="PIRSF006483">
    <property type="entry name" value="Membrane_protein_YitT"/>
    <property type="match status" value="1"/>
</dbReference>
<protein>
    <submittedName>
        <fullName evidence="8">YitT family protein</fullName>
    </submittedName>
</protein>
<feature type="transmembrane region" description="Helical" evidence="6">
    <location>
        <begin position="74"/>
        <end position="96"/>
    </location>
</feature>
<dbReference type="Pfam" id="PF02588">
    <property type="entry name" value="YitT_membrane"/>
    <property type="match status" value="1"/>
</dbReference>
<feature type="transmembrane region" description="Helical" evidence="6">
    <location>
        <begin position="45"/>
        <end position="67"/>
    </location>
</feature>
<evidence type="ECO:0000313" key="8">
    <source>
        <dbReference type="EMBL" id="MBC8596626.1"/>
    </source>
</evidence>
<dbReference type="GO" id="GO:0005886">
    <property type="term" value="C:plasma membrane"/>
    <property type="evidence" value="ECO:0007669"/>
    <property type="project" value="UniProtKB-SubCell"/>
</dbReference>
<sequence>MKKNTKSLVLTFIGCILAGYAVSCILLPNKIVNGGVSGLSTVLYYAFGFPAALSNAVLNVVLLLFGFRVLGGKFVLKTVYGAGIFSIFIQLCSYLPPLTGNPILAVIFGGILYGFGIGLALTSGATTGGTDIAGRLIQYKFPYLPIGKLLLLCDGCVIVISLLVFRQIDLCLYGVITVFVSTFSVDYFIRKLNISKLAFVITDKGGEISQKLISTSPRGVTAVDVVGAYTGDNKKMLVCALKENEITAFQDKIIKIDPDAFIIFSESQQIVGNGFFVYR</sequence>
<reference evidence="8" key="1">
    <citation type="submission" date="2020-08" db="EMBL/GenBank/DDBJ databases">
        <title>Genome public.</title>
        <authorList>
            <person name="Liu C."/>
            <person name="Sun Q."/>
        </authorList>
    </citation>
    <scope>NUCLEOTIDE SEQUENCE</scope>
    <source>
        <strain evidence="8">NSJ-50</strain>
    </source>
</reference>
<comment type="caution">
    <text evidence="8">The sequence shown here is derived from an EMBL/GenBank/DDBJ whole genome shotgun (WGS) entry which is preliminary data.</text>
</comment>
<feature type="transmembrane region" description="Helical" evidence="6">
    <location>
        <begin position="143"/>
        <end position="164"/>
    </location>
</feature>
<feature type="transmembrane region" description="Helical" evidence="6">
    <location>
        <begin position="170"/>
        <end position="189"/>
    </location>
</feature>
<keyword evidence="4 6" id="KW-1133">Transmembrane helix</keyword>
<keyword evidence="2" id="KW-1003">Cell membrane</keyword>
<dbReference type="CDD" id="cd16380">
    <property type="entry name" value="YitT_C"/>
    <property type="match status" value="1"/>
</dbReference>
<keyword evidence="3 6" id="KW-0812">Transmembrane</keyword>
<evidence type="ECO:0000256" key="2">
    <source>
        <dbReference type="ARBA" id="ARBA00022475"/>
    </source>
</evidence>
<dbReference type="InterPro" id="IPR015867">
    <property type="entry name" value="N-reg_PII/ATP_PRibTrfase_C"/>
</dbReference>
<dbReference type="Proteomes" id="UP000647416">
    <property type="component" value="Unassembled WGS sequence"/>
</dbReference>
<evidence type="ECO:0000256" key="4">
    <source>
        <dbReference type="ARBA" id="ARBA00022989"/>
    </source>
</evidence>
<accession>A0A926IT17</accession>
<dbReference type="AlphaFoldDB" id="A0A926IT17"/>
<gene>
    <name evidence="8" type="ORF">H8706_07045</name>
</gene>
<feature type="transmembrane region" description="Helical" evidence="6">
    <location>
        <begin position="102"/>
        <end position="122"/>
    </location>
</feature>
<name>A0A926IT17_9FIRM</name>
<evidence type="ECO:0000256" key="6">
    <source>
        <dbReference type="SAM" id="Phobius"/>
    </source>
</evidence>